<dbReference type="InterPro" id="IPR011831">
    <property type="entry name" value="ADP-Glc_PPase"/>
</dbReference>
<dbReference type="EMBL" id="CP048630">
    <property type="protein sequence ID" value="QIB33018.1"/>
    <property type="molecule type" value="Genomic_DNA"/>
</dbReference>
<dbReference type="AlphaFoldDB" id="A0A6P1YI57"/>
<feature type="binding site" evidence="9">
    <location>
        <position position="174"/>
    </location>
    <ligand>
        <name>alpha-D-glucose 1-phosphate</name>
        <dbReference type="ChEBI" id="CHEBI:58601"/>
    </ligand>
</feature>
<dbReference type="InterPro" id="IPR005835">
    <property type="entry name" value="NTP_transferase_dom"/>
</dbReference>
<evidence type="ECO:0000256" key="8">
    <source>
        <dbReference type="ARBA" id="ARBA00023277"/>
    </source>
</evidence>
<comment type="function">
    <text evidence="9">Involved in the biosynthesis of ADP-glucose, a building block required for the elongation reactions to produce glycogen. Catalyzes the reaction between ATP and alpha-D-glucose 1-phosphate (G1P) to produce pyrophosphate and ADP-Glc.</text>
</comment>
<dbReference type="GO" id="GO:0005978">
    <property type="term" value="P:glycogen biosynthetic process"/>
    <property type="evidence" value="ECO:0007669"/>
    <property type="project" value="UniProtKB-UniRule"/>
</dbReference>
<dbReference type="SUPFAM" id="SSF53448">
    <property type="entry name" value="Nucleotide-diphospho-sugar transferases"/>
    <property type="match status" value="1"/>
</dbReference>
<dbReference type="InterPro" id="IPR056818">
    <property type="entry name" value="GlmU/GlgC-like_hexapep"/>
</dbReference>
<dbReference type="CDD" id="cd02508">
    <property type="entry name" value="ADP_Glucose_PP"/>
    <property type="match status" value="1"/>
</dbReference>
<dbReference type="KEGG" id="apra:G3A50_04280"/>
<dbReference type="PROSITE" id="PS00809">
    <property type="entry name" value="ADP_GLC_PYROPHOSPH_2"/>
    <property type="match status" value="1"/>
</dbReference>
<dbReference type="RefSeq" id="WP_163074103.1">
    <property type="nucleotide sequence ID" value="NZ_CP048630.1"/>
</dbReference>
<dbReference type="Proteomes" id="UP000464751">
    <property type="component" value="Chromosome"/>
</dbReference>
<dbReference type="PROSITE" id="PS00810">
    <property type="entry name" value="ADP_GLC_PYROPHOSPH_3"/>
    <property type="match status" value="1"/>
</dbReference>
<dbReference type="PANTHER" id="PTHR43523:SF2">
    <property type="entry name" value="GLUCOSE-1-PHOSPHATE ADENYLYLTRANSFERASE"/>
    <property type="match status" value="1"/>
</dbReference>
<keyword evidence="5 9" id="KW-0547">Nucleotide-binding</keyword>
<evidence type="ECO:0000256" key="7">
    <source>
        <dbReference type="ARBA" id="ARBA00023056"/>
    </source>
</evidence>
<evidence type="ECO:0000256" key="6">
    <source>
        <dbReference type="ARBA" id="ARBA00022840"/>
    </source>
</evidence>
<dbReference type="InterPro" id="IPR023049">
    <property type="entry name" value="GlgC_bac"/>
</dbReference>
<dbReference type="SUPFAM" id="SSF51161">
    <property type="entry name" value="Trimeric LpxA-like enzymes"/>
    <property type="match status" value="1"/>
</dbReference>
<keyword evidence="13" id="KW-1185">Reference proteome</keyword>
<sequence length="422" mass="47340">MARKPAHHAPLARTAMAYVLAGGRGSRLMELTDRRAKPAVYFGGKSRIIDFTLSNALNSGIRRIGVATQYQAHSLIRHMQRGWNFFRQERNESFDVLPASQRVSESMWYLGTADAVYQNLDIIEAYETRHIIILAGDHVYKQDYEFMLQQHVDQGADVTVGCLEVPLDEATAFGVMHVDESDNILSFLEKPKSPPSMPGRPDKALASMGIYVFETKFLIDQLRRDAADPHSTHDFGKDIIPYIVKHGKACAHHFSRSCVRSDMETAPYWRDVGTVDAYWEANIDLTGVVPELDLHDRDWPIWTYAEITPPAKFVHDDEGRRGQAISSLVSGGCIISGSSLRRALLFTGVRVNSYGSIENGVILPYVEVGRSARLKNVVIDSHVRIPEGLVVGEDPELDAKRFRRTDKGICLITQSMIDRLDV</sequence>
<dbReference type="NCBIfam" id="TIGR02091">
    <property type="entry name" value="glgC"/>
    <property type="match status" value="1"/>
</dbReference>
<dbReference type="PROSITE" id="PS00808">
    <property type="entry name" value="ADP_GLC_PYROPHOSPH_1"/>
    <property type="match status" value="1"/>
</dbReference>
<dbReference type="GO" id="GO:0008878">
    <property type="term" value="F:glucose-1-phosphate adenylyltransferase activity"/>
    <property type="evidence" value="ECO:0007669"/>
    <property type="project" value="UniProtKB-UniRule"/>
</dbReference>
<evidence type="ECO:0000256" key="4">
    <source>
        <dbReference type="ARBA" id="ARBA00022695"/>
    </source>
</evidence>
<dbReference type="CDD" id="cd04651">
    <property type="entry name" value="LbH_G1P_AT_C"/>
    <property type="match status" value="1"/>
</dbReference>
<dbReference type="NCBIfam" id="NF001947">
    <property type="entry name" value="PRK00725.1"/>
    <property type="match status" value="1"/>
</dbReference>
<organism evidence="12 13">
    <name type="scientific">Ancylobacter pratisalsi</name>
    <dbReference type="NCBI Taxonomy" id="1745854"/>
    <lineage>
        <taxon>Bacteria</taxon>
        <taxon>Pseudomonadati</taxon>
        <taxon>Pseudomonadota</taxon>
        <taxon>Alphaproteobacteria</taxon>
        <taxon>Hyphomicrobiales</taxon>
        <taxon>Xanthobacteraceae</taxon>
        <taxon>Ancylobacter</taxon>
    </lineage>
</organism>
<evidence type="ECO:0000256" key="5">
    <source>
        <dbReference type="ARBA" id="ARBA00022741"/>
    </source>
</evidence>
<accession>A0A6P1YI57</accession>
<keyword evidence="3 9" id="KW-0808">Transferase</keyword>
<dbReference type="HAMAP" id="MF_00624">
    <property type="entry name" value="GlgC"/>
    <property type="match status" value="1"/>
</dbReference>
<dbReference type="Pfam" id="PF24894">
    <property type="entry name" value="Hexapep_GlmU"/>
    <property type="match status" value="1"/>
</dbReference>
<dbReference type="GO" id="GO:0005524">
    <property type="term" value="F:ATP binding"/>
    <property type="evidence" value="ECO:0007669"/>
    <property type="project" value="UniProtKB-KW"/>
</dbReference>
<feature type="domain" description="Nucleotidyl transferase" evidence="10">
    <location>
        <begin position="18"/>
        <end position="285"/>
    </location>
</feature>
<comment type="similarity">
    <text evidence="1 9">Belongs to the bacterial/plant glucose-1-phosphate adenylyltransferase family.</text>
</comment>
<dbReference type="Gene3D" id="3.90.550.10">
    <property type="entry name" value="Spore Coat Polysaccharide Biosynthesis Protein SpsA, Chain A"/>
    <property type="match status" value="1"/>
</dbReference>
<evidence type="ECO:0000256" key="9">
    <source>
        <dbReference type="HAMAP-Rule" id="MF_00624"/>
    </source>
</evidence>
<dbReference type="NCBIfam" id="NF002023">
    <property type="entry name" value="PRK00844.1"/>
    <property type="match status" value="1"/>
</dbReference>
<comment type="catalytic activity">
    <reaction evidence="9">
        <text>alpha-D-glucose 1-phosphate + ATP + H(+) = ADP-alpha-D-glucose + diphosphate</text>
        <dbReference type="Rhea" id="RHEA:12120"/>
        <dbReference type="ChEBI" id="CHEBI:15378"/>
        <dbReference type="ChEBI" id="CHEBI:30616"/>
        <dbReference type="ChEBI" id="CHEBI:33019"/>
        <dbReference type="ChEBI" id="CHEBI:57498"/>
        <dbReference type="ChEBI" id="CHEBI:58601"/>
        <dbReference type="EC" id="2.7.7.27"/>
    </reaction>
</comment>
<keyword evidence="4 9" id="KW-0548">Nucleotidyltransferase</keyword>
<feature type="domain" description="Glucose-1-phosphate adenylyltransferase/Bifunctional protein GlmU-like C-terminal hexapeptide" evidence="11">
    <location>
        <begin position="309"/>
        <end position="412"/>
    </location>
</feature>
<feature type="binding site" evidence="9">
    <location>
        <begin position="189"/>
        <end position="190"/>
    </location>
    <ligand>
        <name>alpha-D-glucose 1-phosphate</name>
        <dbReference type="ChEBI" id="CHEBI:58601"/>
    </ligand>
</feature>
<evidence type="ECO:0000313" key="12">
    <source>
        <dbReference type="EMBL" id="QIB33018.1"/>
    </source>
</evidence>
<name>A0A6P1YI57_9HYPH</name>
<keyword evidence="7 9" id="KW-0320">Glycogen biosynthesis</keyword>
<evidence type="ECO:0000256" key="3">
    <source>
        <dbReference type="ARBA" id="ARBA00022679"/>
    </source>
</evidence>
<dbReference type="InterPro" id="IPR005836">
    <property type="entry name" value="ADP_Glu_pyroP_CS"/>
</dbReference>
<gene>
    <name evidence="9 12" type="primary">glgC</name>
    <name evidence="12" type="ORF">G3A50_04280</name>
</gene>
<feature type="binding site" evidence="9">
    <location>
        <position position="207"/>
    </location>
    <ligand>
        <name>alpha-D-glucose 1-phosphate</name>
        <dbReference type="ChEBI" id="CHEBI:58601"/>
    </ligand>
</feature>
<dbReference type="Pfam" id="PF00483">
    <property type="entry name" value="NTP_transferase"/>
    <property type="match status" value="1"/>
</dbReference>
<comment type="subunit">
    <text evidence="9">Homotetramer.</text>
</comment>
<evidence type="ECO:0000256" key="2">
    <source>
        <dbReference type="ARBA" id="ARBA00022600"/>
    </source>
</evidence>
<dbReference type="PANTHER" id="PTHR43523">
    <property type="entry name" value="GLUCOSE-1-PHOSPHATE ADENYLYLTRANSFERASE-RELATED"/>
    <property type="match status" value="1"/>
</dbReference>
<dbReference type="EC" id="2.7.7.27" evidence="9"/>
<evidence type="ECO:0000256" key="1">
    <source>
        <dbReference type="ARBA" id="ARBA00010443"/>
    </source>
</evidence>
<dbReference type="InterPro" id="IPR029044">
    <property type="entry name" value="Nucleotide-diphossugar_trans"/>
</dbReference>
<dbReference type="InterPro" id="IPR011004">
    <property type="entry name" value="Trimer_LpxA-like_sf"/>
</dbReference>
<feature type="site" description="Could play a key role in the communication between the regulatory and the substrate sites" evidence="9">
    <location>
        <position position="69"/>
    </location>
</feature>
<comment type="pathway">
    <text evidence="9">Glycan biosynthesis; glycogen biosynthesis.</text>
</comment>
<keyword evidence="2 9" id="KW-0321">Glycogen metabolism</keyword>
<evidence type="ECO:0000259" key="11">
    <source>
        <dbReference type="Pfam" id="PF24894"/>
    </source>
</evidence>
<keyword evidence="8 9" id="KW-0119">Carbohydrate metabolism</keyword>
<dbReference type="UniPathway" id="UPA00164"/>
<feature type="binding site" evidence="9">
    <location>
        <position position="109"/>
    </location>
    <ligand>
        <name>alpha-D-glucose 1-phosphate</name>
        <dbReference type="ChEBI" id="CHEBI:58601"/>
    </ligand>
</feature>
<evidence type="ECO:0000259" key="10">
    <source>
        <dbReference type="Pfam" id="PF00483"/>
    </source>
</evidence>
<proteinExistence type="inferred from homology"/>
<protein>
    <recommendedName>
        <fullName evidence="9">Glucose-1-phosphate adenylyltransferase</fullName>
        <ecNumber evidence="9">2.7.7.27</ecNumber>
    </recommendedName>
    <alternativeName>
        <fullName evidence="9">ADP-glucose pyrophosphorylase</fullName>
        <shortName evidence="9">ADPGlc PPase</shortName>
    </alternativeName>
    <alternativeName>
        <fullName evidence="9">ADP-glucose synthase</fullName>
    </alternativeName>
</protein>
<dbReference type="Gene3D" id="2.160.10.10">
    <property type="entry name" value="Hexapeptide repeat proteins"/>
    <property type="match status" value="1"/>
</dbReference>
<evidence type="ECO:0000313" key="13">
    <source>
        <dbReference type="Proteomes" id="UP000464751"/>
    </source>
</evidence>
<reference evidence="12 13" key="1">
    <citation type="submission" date="2020-02" db="EMBL/GenBank/DDBJ databases">
        <authorList>
            <person name="Li G."/>
        </authorList>
    </citation>
    <scope>NUCLEOTIDE SEQUENCE [LARGE SCALE GENOMIC DNA]</scope>
    <source>
        <strain evidence="12 13">DSM 102029</strain>
    </source>
</reference>
<feature type="site" description="Could play a key role in the communication between the regulatory and the substrate sites" evidence="9">
    <location>
        <position position="108"/>
    </location>
</feature>
<keyword evidence="6 9" id="KW-0067">ATP-binding</keyword>